<dbReference type="EMBL" id="CP104003">
    <property type="protein sequence ID" value="UWM53415.1"/>
    <property type="molecule type" value="Genomic_DNA"/>
</dbReference>
<reference evidence="2" key="1">
    <citation type="submission" date="2022-09" db="EMBL/GenBank/DDBJ databases">
        <title>Diverse halophilic archaea isolated from saline environments.</title>
        <authorList>
            <person name="Cui H.-L."/>
        </authorList>
    </citation>
    <scope>NUCLEOTIDE SEQUENCE</scope>
    <source>
        <strain evidence="2">ZS-35-S2</strain>
    </source>
</reference>
<proteinExistence type="predicted"/>
<dbReference type="Proteomes" id="UP001057580">
    <property type="component" value="Chromosome"/>
</dbReference>
<dbReference type="KEGG" id="ssai:N0B31_14855"/>
<evidence type="ECO:0000313" key="2">
    <source>
        <dbReference type="EMBL" id="UWM53415.1"/>
    </source>
</evidence>
<organism evidence="2 3">
    <name type="scientific">Salinirubellus salinus</name>
    <dbReference type="NCBI Taxonomy" id="1364945"/>
    <lineage>
        <taxon>Archaea</taxon>
        <taxon>Methanobacteriati</taxon>
        <taxon>Methanobacteriota</taxon>
        <taxon>Stenosarchaea group</taxon>
        <taxon>Halobacteria</taxon>
        <taxon>Halobacteriales</taxon>
        <taxon>Natronomonadaceae</taxon>
        <taxon>Salinirubellus</taxon>
    </lineage>
</organism>
<dbReference type="AlphaFoldDB" id="A0A9E7U3M5"/>
<name>A0A9E7U3M5_9EURY</name>
<dbReference type="GeneID" id="74943727"/>
<feature type="region of interest" description="Disordered" evidence="1">
    <location>
        <begin position="16"/>
        <end position="56"/>
    </location>
</feature>
<feature type="compositionally biased region" description="Acidic residues" evidence="1">
    <location>
        <begin position="18"/>
        <end position="27"/>
    </location>
</feature>
<accession>A0A9E7U3M5</accession>
<dbReference type="RefSeq" id="WP_260592409.1">
    <property type="nucleotide sequence ID" value="NZ_CP104003.1"/>
</dbReference>
<gene>
    <name evidence="2" type="ORF">N0B31_14855</name>
</gene>
<evidence type="ECO:0000256" key="1">
    <source>
        <dbReference type="SAM" id="MobiDB-lite"/>
    </source>
</evidence>
<protein>
    <submittedName>
        <fullName evidence="2">Uncharacterized protein</fullName>
    </submittedName>
</protein>
<evidence type="ECO:0000313" key="3">
    <source>
        <dbReference type="Proteomes" id="UP001057580"/>
    </source>
</evidence>
<sequence length="78" mass="8900">MAPSIWELFVSLFSRGEPEDDEAAPEDDERRFVPSPLDLSVRAGHGGTDGERLRELSKIDERVREIEEHHQDSPDRDA</sequence>
<keyword evidence="3" id="KW-1185">Reference proteome</keyword>